<protein>
    <submittedName>
        <fullName evidence="1">Uncharacterized protein</fullName>
    </submittedName>
</protein>
<dbReference type="EMBL" id="QSBY01000010">
    <property type="protein sequence ID" value="RHW69055.1"/>
    <property type="molecule type" value="Genomic_DNA"/>
</dbReference>
<dbReference type="Proteomes" id="UP000266743">
    <property type="component" value="Chromosome 10"/>
</dbReference>
<accession>A0A3L6KYA2</accession>
<sequence length="341" mass="40363">MTEAVAAGEVNLDESVDRFDLVCKRLLEYDDAWYTMRVEENHLLFGDEDSTENRRKRAADERRYFKCFYDSFKGRDSKYIVALIGEVLTHEATERANLKEYEFVEFLAICNSAASVLGFESVYQVYFSSIHPIEAEEAERRVIESEYYDMLIEITFTLECLHRRVIMFVEEPAGMKVFEDGETRDWIKAHKKQVERERREEEIRMKKAEEAAALRLVWRQREANQIFAFMETEQKERSDIEGLQGRHFRHIASRQFTEVREARYHQKKYELLQRLLSAEASRSLAAEETTGRINLMLQQRDYHLALAADCAMSFYSTRRNVLMNELMAKERYGTEHTQLDD</sequence>
<reference evidence="1" key="1">
    <citation type="submission" date="2018-09" db="EMBL/GenBank/DDBJ databases">
        <title>whole genome sequence of T. equiperdum IVM-t1 strain.</title>
        <authorList>
            <person name="Suganuma K."/>
        </authorList>
    </citation>
    <scope>NUCLEOTIDE SEQUENCE [LARGE SCALE GENOMIC DNA]</scope>
    <source>
        <strain evidence="1">IVM-t1</strain>
    </source>
</reference>
<evidence type="ECO:0000313" key="1">
    <source>
        <dbReference type="EMBL" id="RHW69055.1"/>
    </source>
</evidence>
<gene>
    <name evidence="1" type="ORF">DPX39_100149400</name>
</gene>
<name>A0A3L6KYA2_9TRYP</name>
<comment type="caution">
    <text evidence="1">The sequence shown here is derived from an EMBL/GenBank/DDBJ whole genome shotgun (WGS) entry which is preliminary data.</text>
</comment>
<dbReference type="AlphaFoldDB" id="A0A3L6KYA2"/>
<proteinExistence type="predicted"/>
<organism evidence="1">
    <name type="scientific">Trypanosoma brucei equiperdum</name>
    <dbReference type="NCBI Taxonomy" id="630700"/>
    <lineage>
        <taxon>Eukaryota</taxon>
        <taxon>Discoba</taxon>
        <taxon>Euglenozoa</taxon>
        <taxon>Kinetoplastea</taxon>
        <taxon>Metakinetoplastina</taxon>
        <taxon>Trypanosomatida</taxon>
        <taxon>Trypanosomatidae</taxon>
        <taxon>Trypanosoma</taxon>
    </lineage>
</organism>